<sequence length="297" mass="32906">MLRMAARTGVATWVLAAAANALASAPVLDKLRQGGALVIAHRESSTPFSYLDADKKPVGYAVDVCLKLAEAVKKELGLKAMPVTFKMATPANRIAMIESHEADLECGSTTNNAERRQKVAFTVPHYITGSRFLVRADSGVEELPQFEGKKLVSTKGTTPLKAVQQANRERLLRINVLEAPDHAKAVEMVEKGEADGFVMDDVLLYGLIASRPDPSKLKVVGKPLTIEPLAIMLPKDDPAFKHIVDEEMKRMVRSREAHALYEKWFEKPIPPKGTSLNLPMNYLLRDFWKYPTDQVPF</sequence>
<evidence type="ECO:0000256" key="4">
    <source>
        <dbReference type="SAM" id="SignalP"/>
    </source>
</evidence>
<dbReference type="Proteomes" id="UP001371218">
    <property type="component" value="Unassembled WGS sequence"/>
</dbReference>
<comment type="caution">
    <text evidence="7">The sequence shown here is derived from an EMBL/GenBank/DDBJ whole genome shotgun (WGS) entry which is preliminary data.</text>
</comment>
<dbReference type="CDD" id="cd13688">
    <property type="entry name" value="PBP2_GltI_DEBP"/>
    <property type="match status" value="1"/>
</dbReference>
<reference evidence="7 8" key="1">
    <citation type="submission" date="2024-04" db="EMBL/GenBank/DDBJ databases">
        <title>Novel species of the genus Ideonella isolated from streams.</title>
        <authorList>
            <person name="Lu H."/>
        </authorList>
    </citation>
    <scope>NUCLEOTIDE SEQUENCE [LARGE SCALE GENOMIC DNA]</scope>
    <source>
        <strain evidence="7 8">DXS29W</strain>
    </source>
</reference>
<dbReference type="SMART" id="SM00079">
    <property type="entry name" value="PBPe"/>
    <property type="match status" value="1"/>
</dbReference>
<evidence type="ECO:0000256" key="3">
    <source>
        <dbReference type="ARBA" id="ARBA00022729"/>
    </source>
</evidence>
<evidence type="ECO:0000259" key="5">
    <source>
        <dbReference type="SMART" id="SM00062"/>
    </source>
</evidence>
<protein>
    <submittedName>
        <fullName evidence="7">Amino acid ABC transporter substrate-binding protein</fullName>
    </submittedName>
</protein>
<dbReference type="InterPro" id="IPR001320">
    <property type="entry name" value="Iontro_rcpt_C"/>
</dbReference>
<feature type="chain" id="PRO_5047299886" evidence="4">
    <location>
        <begin position="24"/>
        <end position="297"/>
    </location>
</feature>
<keyword evidence="3 4" id="KW-0732">Signal</keyword>
<dbReference type="PANTHER" id="PTHR30085">
    <property type="entry name" value="AMINO ACID ABC TRANSPORTER PERMEASE"/>
    <property type="match status" value="1"/>
</dbReference>
<feature type="signal peptide" evidence="4">
    <location>
        <begin position="1"/>
        <end position="23"/>
    </location>
</feature>
<organism evidence="7 8">
    <name type="scientific">Ideonella lacteola</name>
    <dbReference type="NCBI Taxonomy" id="2984193"/>
    <lineage>
        <taxon>Bacteria</taxon>
        <taxon>Pseudomonadati</taxon>
        <taxon>Pseudomonadota</taxon>
        <taxon>Betaproteobacteria</taxon>
        <taxon>Burkholderiales</taxon>
        <taxon>Sphaerotilaceae</taxon>
        <taxon>Ideonella</taxon>
    </lineage>
</organism>
<name>A0ABU9BPY1_9BURK</name>
<dbReference type="InterPro" id="IPR001638">
    <property type="entry name" value="Solute-binding_3/MltF_N"/>
</dbReference>
<evidence type="ECO:0000313" key="7">
    <source>
        <dbReference type="EMBL" id="MEK8032018.1"/>
    </source>
</evidence>
<evidence type="ECO:0000259" key="6">
    <source>
        <dbReference type="SMART" id="SM00079"/>
    </source>
</evidence>
<proteinExistence type="inferred from homology"/>
<dbReference type="SUPFAM" id="SSF53850">
    <property type="entry name" value="Periplasmic binding protein-like II"/>
    <property type="match status" value="1"/>
</dbReference>
<comment type="similarity">
    <text evidence="1">Belongs to the bacterial solute-binding protein 3 family.</text>
</comment>
<feature type="domain" description="Ionotropic glutamate receptor C-terminal" evidence="6">
    <location>
        <begin position="41"/>
        <end position="267"/>
    </location>
</feature>
<keyword evidence="8" id="KW-1185">Reference proteome</keyword>
<keyword evidence="2" id="KW-0813">Transport</keyword>
<evidence type="ECO:0000256" key="1">
    <source>
        <dbReference type="ARBA" id="ARBA00010333"/>
    </source>
</evidence>
<evidence type="ECO:0000256" key="2">
    <source>
        <dbReference type="ARBA" id="ARBA00022448"/>
    </source>
</evidence>
<dbReference type="Gene3D" id="3.40.190.10">
    <property type="entry name" value="Periplasmic binding protein-like II"/>
    <property type="match status" value="2"/>
</dbReference>
<dbReference type="InterPro" id="IPR051455">
    <property type="entry name" value="Bact_solute-bind_prot3"/>
</dbReference>
<gene>
    <name evidence="7" type="ORF">AACH06_14425</name>
</gene>
<dbReference type="SMART" id="SM00062">
    <property type="entry name" value="PBPb"/>
    <property type="match status" value="1"/>
</dbReference>
<dbReference type="Pfam" id="PF00497">
    <property type="entry name" value="SBP_bac_3"/>
    <property type="match status" value="1"/>
</dbReference>
<feature type="domain" description="Solute-binding protein family 3/N-terminal" evidence="5">
    <location>
        <begin position="36"/>
        <end position="268"/>
    </location>
</feature>
<dbReference type="PANTHER" id="PTHR30085:SF2">
    <property type="entry name" value="GLUTAMATE_ASPARTATE IMPORT SOLUTE-BINDING PROTEIN"/>
    <property type="match status" value="1"/>
</dbReference>
<accession>A0ABU9BPY1</accession>
<dbReference type="EMBL" id="JBBUTG010000008">
    <property type="protein sequence ID" value="MEK8032018.1"/>
    <property type="molecule type" value="Genomic_DNA"/>
</dbReference>
<evidence type="ECO:0000313" key="8">
    <source>
        <dbReference type="Proteomes" id="UP001371218"/>
    </source>
</evidence>